<proteinExistence type="predicted"/>
<protein>
    <submittedName>
        <fullName evidence="1">Uncharacterized protein</fullName>
    </submittedName>
</protein>
<dbReference type="Gene3D" id="3.80.10.10">
    <property type="entry name" value="Ribonuclease Inhibitor"/>
    <property type="match status" value="1"/>
</dbReference>
<comment type="caution">
    <text evidence="1">The sequence shown here is derived from an EMBL/GenBank/DDBJ whole genome shotgun (WGS) entry which is preliminary data.</text>
</comment>
<dbReference type="InterPro" id="IPR032675">
    <property type="entry name" value="LRR_dom_sf"/>
</dbReference>
<accession>A0A409X8S0</accession>
<dbReference type="OrthoDB" id="2269034at2759"/>
<evidence type="ECO:0000313" key="2">
    <source>
        <dbReference type="Proteomes" id="UP000284706"/>
    </source>
</evidence>
<organism evidence="1 2">
    <name type="scientific">Gymnopilus dilepis</name>
    <dbReference type="NCBI Taxonomy" id="231916"/>
    <lineage>
        <taxon>Eukaryota</taxon>
        <taxon>Fungi</taxon>
        <taxon>Dikarya</taxon>
        <taxon>Basidiomycota</taxon>
        <taxon>Agaricomycotina</taxon>
        <taxon>Agaricomycetes</taxon>
        <taxon>Agaricomycetidae</taxon>
        <taxon>Agaricales</taxon>
        <taxon>Agaricineae</taxon>
        <taxon>Hymenogastraceae</taxon>
        <taxon>Gymnopilus</taxon>
    </lineage>
</organism>
<keyword evidence="2" id="KW-1185">Reference proteome</keyword>
<dbReference type="SUPFAM" id="SSF52047">
    <property type="entry name" value="RNI-like"/>
    <property type="match status" value="1"/>
</dbReference>
<dbReference type="EMBL" id="NHYE01003952">
    <property type="protein sequence ID" value="PPQ87094.1"/>
    <property type="molecule type" value="Genomic_DNA"/>
</dbReference>
<gene>
    <name evidence="1" type="ORF">CVT26_009919</name>
</gene>
<dbReference type="Proteomes" id="UP000284706">
    <property type="component" value="Unassembled WGS sequence"/>
</dbReference>
<dbReference type="AlphaFoldDB" id="A0A409X8S0"/>
<evidence type="ECO:0000313" key="1">
    <source>
        <dbReference type="EMBL" id="PPQ87094.1"/>
    </source>
</evidence>
<sequence>MGDHFSGLPPEIVQKIFVHCLPTTEGWWREHSRNMLNPTWAPVLLMHVCSRWRKLTLDCSGLWTDFTFNLVSYDPGLTSVELSRLQSRKWEEISLWNRARKDFLISLSVRIRDRLHSHNLSSDAPARWSEHVKAIVIDNAIRLQRLRLECRFMEAAAFFDLPSEKLVNLQCLDLSDMAYQDFVVASQRLSTVPRIQRLAVRLHGHDLNNVNPTFPTWSHLRVLVLEGSTGVSFRSILQNCRNLEQLSTSVLRPDTSSPLHGHVVARNLVALSVAFDVESDPSFFKDISFPMLTRLRIACIEYSRTFSWGNSKHFPRHSHFLSQLGSLKTLILSFLDICGADLLQLLSSMPNLERLVVDSELQTHTSFLAGLIFTPEKPLLAKLRHFKLCIDLTSASTYPSFERTLEELGPAVFQMILSRLSSSGFPTIDCCPEPLQRVQLVHTDHPMFNDRMHTALTVPPEVEPFMAGIDFSVERPIDDSAWAPDEIVVW</sequence>
<name>A0A409X8S0_9AGAR</name>
<reference evidence="1 2" key="1">
    <citation type="journal article" date="2018" name="Evol. Lett.">
        <title>Horizontal gene cluster transfer increased hallucinogenic mushroom diversity.</title>
        <authorList>
            <person name="Reynolds H.T."/>
            <person name="Vijayakumar V."/>
            <person name="Gluck-Thaler E."/>
            <person name="Korotkin H.B."/>
            <person name="Matheny P.B."/>
            <person name="Slot J.C."/>
        </authorList>
    </citation>
    <scope>NUCLEOTIDE SEQUENCE [LARGE SCALE GENOMIC DNA]</scope>
    <source>
        <strain evidence="1 2">SRW20</strain>
    </source>
</reference>
<dbReference type="InParanoid" id="A0A409X8S0"/>